<organism evidence="1 2">
    <name type="scientific">Fuerstiella marisgermanici</name>
    <dbReference type="NCBI Taxonomy" id="1891926"/>
    <lineage>
        <taxon>Bacteria</taxon>
        <taxon>Pseudomonadati</taxon>
        <taxon>Planctomycetota</taxon>
        <taxon>Planctomycetia</taxon>
        <taxon>Planctomycetales</taxon>
        <taxon>Planctomycetaceae</taxon>
        <taxon>Fuerstiella</taxon>
    </lineage>
</organism>
<dbReference type="KEGG" id="fmr:Fuma_04289"/>
<gene>
    <name evidence="1" type="ORF">Fuma_04289</name>
</gene>
<accession>A0A1P8WKR5</accession>
<evidence type="ECO:0000313" key="1">
    <source>
        <dbReference type="EMBL" id="APZ94656.1"/>
    </source>
</evidence>
<name>A0A1P8WKR5_9PLAN</name>
<protein>
    <submittedName>
        <fullName evidence="1">Uncharacterized protein</fullName>
    </submittedName>
</protein>
<sequence>MRHGYGHAVNKAVCRLSPQSRFETRKCAGRSETEVSVRWLAAQIIWVQNRHS</sequence>
<reference evidence="1 2" key="1">
    <citation type="journal article" date="2016" name="Front. Microbiol.">
        <title>Fuerstia marisgermanicae gen. nov., sp. nov., an Unusual Member of the Phylum Planctomycetes from the German Wadden Sea.</title>
        <authorList>
            <person name="Kohn T."/>
            <person name="Heuer A."/>
            <person name="Jogler M."/>
            <person name="Vollmers J."/>
            <person name="Boedeker C."/>
            <person name="Bunk B."/>
            <person name="Rast P."/>
            <person name="Borchert D."/>
            <person name="Glockner I."/>
            <person name="Freese H.M."/>
            <person name="Klenk H.P."/>
            <person name="Overmann J."/>
            <person name="Kaster A.K."/>
            <person name="Rohde M."/>
            <person name="Wiegand S."/>
            <person name="Jogler C."/>
        </authorList>
    </citation>
    <scope>NUCLEOTIDE SEQUENCE [LARGE SCALE GENOMIC DNA]</scope>
    <source>
        <strain evidence="1 2">NH11</strain>
    </source>
</reference>
<proteinExistence type="predicted"/>
<dbReference type="Proteomes" id="UP000187735">
    <property type="component" value="Chromosome"/>
</dbReference>
<dbReference type="EMBL" id="CP017641">
    <property type="protein sequence ID" value="APZ94656.1"/>
    <property type="molecule type" value="Genomic_DNA"/>
</dbReference>
<dbReference type="AlphaFoldDB" id="A0A1P8WKR5"/>
<evidence type="ECO:0000313" key="2">
    <source>
        <dbReference type="Proteomes" id="UP000187735"/>
    </source>
</evidence>
<keyword evidence="2" id="KW-1185">Reference proteome</keyword>